<dbReference type="PANTHER" id="PTHR14396:SF10">
    <property type="entry name" value="CLASPIN"/>
    <property type="match status" value="1"/>
</dbReference>
<gene>
    <name evidence="5" type="ORF">HHI36_002557</name>
</gene>
<accession>A0ABD2PBF5</accession>
<dbReference type="GO" id="GO:0005634">
    <property type="term" value="C:nucleus"/>
    <property type="evidence" value="ECO:0007669"/>
    <property type="project" value="UniProtKB-SubCell"/>
</dbReference>
<evidence type="ECO:0000256" key="3">
    <source>
        <dbReference type="ARBA" id="ARBA00023242"/>
    </source>
</evidence>
<dbReference type="Proteomes" id="UP001516400">
    <property type="component" value="Unassembled WGS sequence"/>
</dbReference>
<evidence type="ECO:0000256" key="4">
    <source>
        <dbReference type="SAM" id="MobiDB-lite"/>
    </source>
</evidence>
<proteinExistence type="predicted"/>
<feature type="region of interest" description="Disordered" evidence="4">
    <location>
        <begin position="209"/>
        <end position="293"/>
    </location>
</feature>
<dbReference type="AlphaFoldDB" id="A0ABD2PBF5"/>
<feature type="region of interest" description="Disordered" evidence="4">
    <location>
        <begin position="346"/>
        <end position="385"/>
    </location>
</feature>
<sequence length="385" mass="44343">MDSQNQVKDNCDNNTNYDTSYHETLKNDDMQNESVENNLNLINIIQCTSSSQNGFIEDTIEETHFKTQEQVEVKDNLIHECVEGTHSFPKDNNRADILDSDPEIEEIVPKNMRNRFKKSVLNSDSEEDDTNSSQDKFNSAEHELYKQSDDEEIAHEVFTIKKPKRIAFVDSDSDDEHNVNLNEEEIQNKEAEAKQSTIFVNNILSSLCDSESSDENNDENEERNEGISDDELNALQSNVILPSNKPKEKVKRKNNKENNEKMTAKKALEQRKEILSESQRRVRESQVSLPYHKPKPRSLKEFLQNRPKLASALISVPTGRSPSAAIKMSIDELEIVSRRLKEREKEVEKFYKSETESEDEENHDESPVEIQEGIQNSGVHLRQES</sequence>
<evidence type="ECO:0008006" key="7">
    <source>
        <dbReference type="Google" id="ProtNLM"/>
    </source>
</evidence>
<feature type="compositionally biased region" description="Basic and acidic residues" evidence="4">
    <location>
        <begin position="255"/>
        <end position="284"/>
    </location>
</feature>
<keyword evidence="6" id="KW-1185">Reference proteome</keyword>
<evidence type="ECO:0000256" key="2">
    <source>
        <dbReference type="ARBA" id="ARBA00022553"/>
    </source>
</evidence>
<comment type="subcellular location">
    <subcellularLocation>
        <location evidence="1">Nucleus</location>
    </subcellularLocation>
</comment>
<dbReference type="EMBL" id="JABFTP020000185">
    <property type="protein sequence ID" value="KAL3288107.1"/>
    <property type="molecule type" value="Genomic_DNA"/>
</dbReference>
<feature type="compositionally biased region" description="Acidic residues" evidence="4">
    <location>
        <begin position="211"/>
        <end position="232"/>
    </location>
</feature>
<evidence type="ECO:0000313" key="6">
    <source>
        <dbReference type="Proteomes" id="UP001516400"/>
    </source>
</evidence>
<dbReference type="PANTHER" id="PTHR14396">
    <property type="entry name" value="CLASPIN"/>
    <property type="match status" value="1"/>
</dbReference>
<evidence type="ECO:0000313" key="5">
    <source>
        <dbReference type="EMBL" id="KAL3288107.1"/>
    </source>
</evidence>
<protein>
    <recommendedName>
        <fullName evidence="7">Claspin</fullName>
    </recommendedName>
</protein>
<feature type="compositionally biased region" description="Basic and acidic residues" evidence="4">
    <location>
        <begin position="346"/>
        <end position="355"/>
    </location>
</feature>
<comment type="caution">
    <text evidence="5">The sequence shown here is derived from an EMBL/GenBank/DDBJ whole genome shotgun (WGS) entry which is preliminary data.</text>
</comment>
<evidence type="ECO:0000256" key="1">
    <source>
        <dbReference type="ARBA" id="ARBA00004123"/>
    </source>
</evidence>
<name>A0ABD2PBF5_9CUCU</name>
<keyword evidence="3" id="KW-0539">Nucleus</keyword>
<reference evidence="5 6" key="1">
    <citation type="journal article" date="2021" name="BMC Biol.">
        <title>Horizontally acquired antibacterial genes associated with adaptive radiation of ladybird beetles.</title>
        <authorList>
            <person name="Li H.S."/>
            <person name="Tang X.F."/>
            <person name="Huang Y.H."/>
            <person name="Xu Z.Y."/>
            <person name="Chen M.L."/>
            <person name="Du X.Y."/>
            <person name="Qiu B.Y."/>
            <person name="Chen P.T."/>
            <person name="Zhang W."/>
            <person name="Slipinski A."/>
            <person name="Escalona H.E."/>
            <person name="Waterhouse R.M."/>
            <person name="Zwick A."/>
            <person name="Pang H."/>
        </authorList>
    </citation>
    <scope>NUCLEOTIDE SEQUENCE [LARGE SCALE GENOMIC DNA]</scope>
    <source>
        <strain evidence="5">SYSU2018</strain>
    </source>
</reference>
<dbReference type="InterPro" id="IPR024146">
    <property type="entry name" value="Claspin"/>
</dbReference>
<organism evidence="5 6">
    <name type="scientific">Cryptolaemus montrouzieri</name>
    <dbReference type="NCBI Taxonomy" id="559131"/>
    <lineage>
        <taxon>Eukaryota</taxon>
        <taxon>Metazoa</taxon>
        <taxon>Ecdysozoa</taxon>
        <taxon>Arthropoda</taxon>
        <taxon>Hexapoda</taxon>
        <taxon>Insecta</taxon>
        <taxon>Pterygota</taxon>
        <taxon>Neoptera</taxon>
        <taxon>Endopterygota</taxon>
        <taxon>Coleoptera</taxon>
        <taxon>Polyphaga</taxon>
        <taxon>Cucujiformia</taxon>
        <taxon>Coccinelloidea</taxon>
        <taxon>Coccinellidae</taxon>
        <taxon>Scymninae</taxon>
        <taxon>Scymnini</taxon>
        <taxon>Cryptolaemus</taxon>
    </lineage>
</organism>
<keyword evidence="2" id="KW-0597">Phosphoprotein</keyword>